<organism evidence="10 11">
    <name type="scientific">Gloeobacter morelensis MG652769</name>
    <dbReference type="NCBI Taxonomy" id="2781736"/>
    <lineage>
        <taxon>Bacteria</taxon>
        <taxon>Bacillati</taxon>
        <taxon>Cyanobacteriota</taxon>
        <taxon>Cyanophyceae</taxon>
        <taxon>Gloeobacterales</taxon>
        <taxon>Gloeobacteraceae</taxon>
        <taxon>Gloeobacter</taxon>
        <taxon>Gloeobacter morelensis</taxon>
    </lineage>
</organism>
<name>A0ABY3PPI0_9CYAN</name>
<keyword evidence="9" id="KW-0997">Cell inner membrane</keyword>
<protein>
    <recommendedName>
        <fullName evidence="4 9">Photosystem I assembly protein Ycf4</fullName>
    </recommendedName>
</protein>
<keyword evidence="9" id="KW-1003">Cell membrane</keyword>
<evidence type="ECO:0000256" key="8">
    <source>
        <dbReference type="ARBA" id="ARBA00023136"/>
    </source>
</evidence>
<dbReference type="RefSeq" id="WP_230842838.1">
    <property type="nucleotide sequence ID" value="NZ_CP063845.1"/>
</dbReference>
<dbReference type="NCBIfam" id="NF002712">
    <property type="entry name" value="PRK02542.1"/>
    <property type="match status" value="1"/>
</dbReference>
<evidence type="ECO:0000313" key="10">
    <source>
        <dbReference type="EMBL" id="UFP95612.1"/>
    </source>
</evidence>
<keyword evidence="11" id="KW-1185">Reference proteome</keyword>
<evidence type="ECO:0000256" key="4">
    <source>
        <dbReference type="ARBA" id="ARBA00015395"/>
    </source>
</evidence>
<feature type="transmembrane region" description="Helical" evidence="9">
    <location>
        <begin position="68"/>
        <end position="90"/>
    </location>
</feature>
<feature type="transmembrane region" description="Helical" evidence="9">
    <location>
        <begin position="26"/>
        <end position="48"/>
    </location>
</feature>
<evidence type="ECO:0000256" key="7">
    <source>
        <dbReference type="ARBA" id="ARBA00022989"/>
    </source>
</evidence>
<dbReference type="EMBL" id="CP063845">
    <property type="protein sequence ID" value="UFP95612.1"/>
    <property type="molecule type" value="Genomic_DNA"/>
</dbReference>
<keyword evidence="5 9" id="KW-0602">Photosynthesis</keyword>
<reference evidence="10 11" key="1">
    <citation type="journal article" date="2021" name="Genome Biol. Evol.">
        <title>Complete Genome Sequencing of a Novel Gloeobacter Species from a Waterfall Cave in Mexico.</title>
        <authorList>
            <person name="Saw J.H."/>
            <person name="Cardona T."/>
            <person name="Montejano G."/>
        </authorList>
    </citation>
    <scope>NUCLEOTIDE SEQUENCE [LARGE SCALE GENOMIC DNA]</scope>
    <source>
        <strain evidence="10">MG652769</strain>
    </source>
</reference>
<dbReference type="HAMAP" id="MF_00437">
    <property type="entry name" value="Ycf4"/>
    <property type="match status" value="1"/>
</dbReference>
<accession>A0ABY3PPI0</accession>
<dbReference type="InterPro" id="IPR003359">
    <property type="entry name" value="PSI_Ycf4_assembly"/>
</dbReference>
<gene>
    <name evidence="9" type="primary">ycf4</name>
    <name evidence="10" type="ORF">ISF26_05040</name>
</gene>
<evidence type="ECO:0000256" key="6">
    <source>
        <dbReference type="ARBA" id="ARBA00022692"/>
    </source>
</evidence>
<evidence type="ECO:0000256" key="3">
    <source>
        <dbReference type="ARBA" id="ARBA00008198"/>
    </source>
</evidence>
<keyword evidence="6 9" id="KW-0812">Transmembrane</keyword>
<keyword evidence="7 9" id="KW-1133">Transmembrane helix</keyword>
<evidence type="ECO:0000256" key="2">
    <source>
        <dbReference type="ARBA" id="ARBA00004141"/>
    </source>
</evidence>
<sequence>MAAPAIYQTDKVLRFEVPGSRRPSTYFFALVLTLGGLGFLLAGLSPFVETNLLPFSDTRDLTRFPQGVTMIFYGALATLFSLYYWLVLALDVGSGYNEFDKQNKKVTVLRRGFPGKNRIIEIVHPLENILGLKVQIKEGLNPRRAYFLKLKGARDLRLSPVGQPQALAAVEDQVSAIARFLNIGVEGI</sequence>
<evidence type="ECO:0000256" key="9">
    <source>
        <dbReference type="HAMAP-Rule" id="MF_00437"/>
    </source>
</evidence>
<proteinExistence type="inferred from homology"/>
<keyword evidence="8 9" id="KW-0472">Membrane</keyword>
<dbReference type="Pfam" id="PF02392">
    <property type="entry name" value="Ycf4"/>
    <property type="match status" value="1"/>
</dbReference>
<comment type="function">
    <text evidence="1 9">Seems to be required for the assembly of the photosystem I complex.</text>
</comment>
<dbReference type="Proteomes" id="UP001054846">
    <property type="component" value="Chromosome"/>
</dbReference>
<evidence type="ECO:0000256" key="5">
    <source>
        <dbReference type="ARBA" id="ARBA00022531"/>
    </source>
</evidence>
<evidence type="ECO:0000313" key="11">
    <source>
        <dbReference type="Proteomes" id="UP001054846"/>
    </source>
</evidence>
<comment type="subcellular location">
    <subcellularLocation>
        <location evidence="9">Cell inner membrane</location>
        <topology evidence="9">Multi-pass membrane protein</topology>
    </subcellularLocation>
    <subcellularLocation>
        <location evidence="2">Membrane</location>
        <topology evidence="2">Multi-pass membrane protein</topology>
    </subcellularLocation>
</comment>
<evidence type="ECO:0000256" key="1">
    <source>
        <dbReference type="ARBA" id="ARBA00002862"/>
    </source>
</evidence>
<comment type="similarity">
    <text evidence="3 9">Belongs to the Ycf4 family.</text>
</comment>